<name>A0A1V9EPL0_9BACT</name>
<dbReference type="STRING" id="354355.SAMN05660816_02412"/>
<reference evidence="2" key="1">
    <citation type="submission" date="2016-04" db="EMBL/GenBank/DDBJ databases">
        <authorList>
            <person name="Chen L."/>
            <person name="Zhuang W."/>
            <person name="Wang G."/>
        </authorList>
    </citation>
    <scope>NUCLEOTIDE SEQUENCE [LARGE SCALE GENOMIC DNA]</scope>
    <source>
        <strain evidence="2">17621</strain>
    </source>
</reference>
<dbReference type="RefSeq" id="WP_081200617.1">
    <property type="nucleotide sequence ID" value="NZ_FOCZ01000004.1"/>
</dbReference>
<dbReference type="OrthoDB" id="1341760at2"/>
<evidence type="ECO:0000313" key="2">
    <source>
        <dbReference type="Proteomes" id="UP000192610"/>
    </source>
</evidence>
<dbReference type="AlphaFoldDB" id="A0A1V9EPL0"/>
<proteinExistence type="predicted"/>
<dbReference type="Proteomes" id="UP000192610">
    <property type="component" value="Unassembled WGS sequence"/>
</dbReference>
<dbReference type="EMBL" id="LVXG01000018">
    <property type="protein sequence ID" value="OQP48079.1"/>
    <property type="molecule type" value="Genomic_DNA"/>
</dbReference>
<sequence length="180" mass="20303">MITAFHLIASNNIDLTVDLTNDLSNRDVLEGYDMKTKINYSTASTKGIKWLAQGKEHLIYSAGMRIHGMVTPDFKKVVVIYPPGHPEFPSPHNAVVYNENGTVHLILACPEPISELIKKSTRYLRYRQQTKLYIVGAVWKRNEQGDVVMAVNIEFDDEYYETRELNYATGAFGACLSSGK</sequence>
<gene>
    <name evidence="1" type="ORF">A4H97_30055</name>
</gene>
<comment type="caution">
    <text evidence="1">The sequence shown here is derived from an EMBL/GenBank/DDBJ whole genome shotgun (WGS) entry which is preliminary data.</text>
</comment>
<organism evidence="1 2">
    <name type="scientific">Niastella yeongjuensis</name>
    <dbReference type="NCBI Taxonomy" id="354355"/>
    <lineage>
        <taxon>Bacteria</taxon>
        <taxon>Pseudomonadati</taxon>
        <taxon>Bacteroidota</taxon>
        <taxon>Chitinophagia</taxon>
        <taxon>Chitinophagales</taxon>
        <taxon>Chitinophagaceae</taxon>
        <taxon>Niastella</taxon>
    </lineage>
</organism>
<accession>A0A1V9EPL0</accession>
<protein>
    <submittedName>
        <fullName evidence="1">Uncharacterized protein</fullName>
    </submittedName>
</protein>
<evidence type="ECO:0000313" key="1">
    <source>
        <dbReference type="EMBL" id="OQP48079.1"/>
    </source>
</evidence>
<keyword evidence="2" id="KW-1185">Reference proteome</keyword>